<evidence type="ECO:0000313" key="2">
    <source>
        <dbReference type="EMBL" id="SFR35195.1"/>
    </source>
</evidence>
<organism evidence="2 3">
    <name type="scientific">Halogeometricum rufum</name>
    <dbReference type="NCBI Taxonomy" id="553469"/>
    <lineage>
        <taxon>Archaea</taxon>
        <taxon>Methanobacteriati</taxon>
        <taxon>Methanobacteriota</taxon>
        <taxon>Stenosarchaea group</taxon>
        <taxon>Halobacteria</taxon>
        <taxon>Halobacteriales</taxon>
        <taxon>Haloferacaceae</taxon>
        <taxon>Halogeometricum</taxon>
    </lineage>
</organism>
<dbReference type="AlphaFoldDB" id="A0A1I6FZ10"/>
<dbReference type="EMBL" id="FOYT01000001">
    <property type="protein sequence ID" value="SFR35195.1"/>
    <property type="molecule type" value="Genomic_DNA"/>
</dbReference>
<dbReference type="STRING" id="553469.SAMN04487947_0281"/>
<evidence type="ECO:0000256" key="1">
    <source>
        <dbReference type="SAM" id="MobiDB-lite"/>
    </source>
</evidence>
<dbReference type="Proteomes" id="UP000198531">
    <property type="component" value="Unassembled WGS sequence"/>
</dbReference>
<name>A0A1I6FZ10_9EURY</name>
<protein>
    <submittedName>
        <fullName evidence="2">Uncharacterized protein</fullName>
    </submittedName>
</protein>
<dbReference type="OrthoDB" id="326898at2157"/>
<dbReference type="RefSeq" id="WP_089803955.1">
    <property type="nucleotide sequence ID" value="NZ_FOYT01000001.1"/>
</dbReference>
<keyword evidence="3" id="KW-1185">Reference proteome</keyword>
<evidence type="ECO:0000313" key="3">
    <source>
        <dbReference type="Proteomes" id="UP000198531"/>
    </source>
</evidence>
<proteinExistence type="predicted"/>
<reference evidence="3" key="1">
    <citation type="submission" date="2016-10" db="EMBL/GenBank/DDBJ databases">
        <authorList>
            <person name="Varghese N."/>
            <person name="Submissions S."/>
        </authorList>
    </citation>
    <scope>NUCLEOTIDE SEQUENCE [LARGE SCALE GENOMIC DNA]</scope>
    <source>
        <strain evidence="3">CGMCC 1.7736</strain>
    </source>
</reference>
<accession>A0A1I6FZ10</accession>
<sequence>MAEGRVTESAADGSDSDGGVDVAALLGGDDETFDGALSDRTGPVAVVGDPFAGRETVLDAAAERLDAVRIRLRPDDDAADRLTALGDGPVVVDGCQHLYRRAVGGFDLLDRFLNWLVGRDAPVVTGWNRYAWTYLDSTQGVGREFPVTVELRPLGASELADAILRRYEDTARFLADDAERGSVVSIRRRPVEWRGISGSIPYPVVNIPGVGTPGRDGDLDPKDVVFERLAAVSNGNVGVAAGIWERQRGDELRPSDVVAAGADLTLDRDEAFCLRIVLAKESVSRAELAEIVGDGLDRVLGRLVRDELVTVEADRVNLAPAAVPSVVAATERERIL</sequence>
<gene>
    <name evidence="2" type="ORF">SAMN04487947_0281</name>
</gene>
<feature type="region of interest" description="Disordered" evidence="1">
    <location>
        <begin position="1"/>
        <end position="21"/>
    </location>
</feature>
<feature type="compositionally biased region" description="Low complexity" evidence="1">
    <location>
        <begin position="9"/>
        <end position="21"/>
    </location>
</feature>